<dbReference type="InterPro" id="IPR009305">
    <property type="entry name" value="Mpo1-like"/>
</dbReference>
<evidence type="ECO:0000256" key="1">
    <source>
        <dbReference type="SAM" id="Phobius"/>
    </source>
</evidence>
<keyword evidence="1" id="KW-0812">Transmembrane</keyword>
<reference evidence="2 3" key="1">
    <citation type="submission" date="2021-08" db="EMBL/GenBank/DDBJ databases">
        <title>Draft Genome Sequence of Phanerochaete sordida strain YK-624.</title>
        <authorList>
            <person name="Mori T."/>
            <person name="Dohra H."/>
            <person name="Suzuki T."/>
            <person name="Kawagishi H."/>
            <person name="Hirai H."/>
        </authorList>
    </citation>
    <scope>NUCLEOTIDE SEQUENCE [LARGE SCALE GENOMIC DNA]</scope>
    <source>
        <strain evidence="2 3">YK-624</strain>
    </source>
</reference>
<dbReference type="GO" id="GO:0016020">
    <property type="term" value="C:membrane"/>
    <property type="evidence" value="ECO:0007669"/>
    <property type="project" value="GOC"/>
</dbReference>
<feature type="transmembrane region" description="Helical" evidence="1">
    <location>
        <begin position="95"/>
        <end position="120"/>
    </location>
</feature>
<feature type="transmembrane region" description="Helical" evidence="1">
    <location>
        <begin position="61"/>
        <end position="83"/>
    </location>
</feature>
<dbReference type="Proteomes" id="UP000703269">
    <property type="component" value="Unassembled WGS sequence"/>
</dbReference>
<accession>A0A9P3FXE3</accession>
<name>A0A9P3FXE3_9APHY</name>
<dbReference type="GO" id="GO:0005783">
    <property type="term" value="C:endoplasmic reticulum"/>
    <property type="evidence" value="ECO:0007669"/>
    <property type="project" value="TreeGrafter"/>
</dbReference>
<organism evidence="2 3">
    <name type="scientific">Phanerochaete sordida</name>
    <dbReference type="NCBI Taxonomy" id="48140"/>
    <lineage>
        <taxon>Eukaryota</taxon>
        <taxon>Fungi</taxon>
        <taxon>Dikarya</taxon>
        <taxon>Basidiomycota</taxon>
        <taxon>Agaricomycotina</taxon>
        <taxon>Agaricomycetes</taxon>
        <taxon>Polyporales</taxon>
        <taxon>Phanerochaetaceae</taxon>
        <taxon>Phanerochaete</taxon>
    </lineage>
</organism>
<keyword evidence="1" id="KW-0472">Membrane</keyword>
<feature type="transmembrane region" description="Helical" evidence="1">
    <location>
        <begin position="140"/>
        <end position="162"/>
    </location>
</feature>
<dbReference type="AlphaFoldDB" id="A0A9P3FXE3"/>
<proteinExistence type="predicted"/>
<gene>
    <name evidence="2" type="ORF">PsYK624_009680</name>
</gene>
<dbReference type="PANTHER" id="PTHR28026">
    <property type="entry name" value="DUF962 DOMAIN PROTEIN (AFU_ORTHOLOGUE AFUA_8G05310)"/>
    <property type="match status" value="1"/>
</dbReference>
<dbReference type="OrthoDB" id="2124888at2759"/>
<dbReference type="GO" id="GO:0046521">
    <property type="term" value="P:sphingoid catabolic process"/>
    <property type="evidence" value="ECO:0007669"/>
    <property type="project" value="TreeGrafter"/>
</dbReference>
<protein>
    <submittedName>
        <fullName evidence="2">DUF962-domain-containing protein</fullName>
    </submittedName>
</protein>
<keyword evidence="1" id="KW-1133">Transmembrane helix</keyword>
<dbReference type="PANTHER" id="PTHR28026:SF9">
    <property type="entry name" value="2-HYDROXY-PALMITIC ACID DIOXYGENASE MPO1"/>
    <property type="match status" value="1"/>
</dbReference>
<evidence type="ECO:0000313" key="2">
    <source>
        <dbReference type="EMBL" id="GJE84892.1"/>
    </source>
</evidence>
<sequence length="203" mass="22656">MPGLFDVRKQLVFYGAYHSNPTNVRIHMCFVPLIVWSWEVIQTTLPHPSFLPHAAYKPTDFLVFELSYAALYAAANWLYYFALEPTAALLYLPQYALMLGTATAFGTAYPNALTIGFALQGVSWVAQFLGHGLAERRAPALLNNLLGALVLAPFFVHLEWLFMLGYKPALHKDITNGIGAEIARIRKAEGDRRRADAVQGKED</sequence>
<dbReference type="EMBL" id="BPQB01000001">
    <property type="protein sequence ID" value="GJE84892.1"/>
    <property type="molecule type" value="Genomic_DNA"/>
</dbReference>
<keyword evidence="3" id="KW-1185">Reference proteome</keyword>
<dbReference type="Pfam" id="PF06127">
    <property type="entry name" value="Mpo1-like"/>
    <property type="match status" value="1"/>
</dbReference>
<evidence type="ECO:0000313" key="3">
    <source>
        <dbReference type="Proteomes" id="UP000703269"/>
    </source>
</evidence>
<comment type="caution">
    <text evidence="2">The sequence shown here is derived from an EMBL/GenBank/DDBJ whole genome shotgun (WGS) entry which is preliminary data.</text>
</comment>